<dbReference type="GO" id="GO:0046872">
    <property type="term" value="F:metal ion binding"/>
    <property type="evidence" value="ECO:0007669"/>
    <property type="project" value="UniProtKB-KW"/>
</dbReference>
<comment type="caution">
    <text evidence="4">The sequence shown here is derived from an EMBL/GenBank/DDBJ whole genome shotgun (WGS) entry which is preliminary data.</text>
</comment>
<dbReference type="AlphaFoldDB" id="A0A4S2JAP8"/>
<evidence type="ECO:0000256" key="1">
    <source>
        <dbReference type="ARBA" id="ARBA00001968"/>
    </source>
</evidence>
<keyword evidence="2" id="KW-0479">Metal-binding</keyword>
<sequence>MAIERAFGLLKGRFRSLLTTLALDRVDLIPLHILACCVLHNICLMKNDILDIEVNEDVHAIDCVRDNNENIQNARAGIIKRDLIAERLRIRHV</sequence>
<gene>
    <name evidence="4" type="ORF">DBV15_12490</name>
</gene>
<dbReference type="Proteomes" id="UP000310200">
    <property type="component" value="Unassembled WGS sequence"/>
</dbReference>
<evidence type="ECO:0000256" key="2">
    <source>
        <dbReference type="ARBA" id="ARBA00022723"/>
    </source>
</evidence>
<evidence type="ECO:0000313" key="4">
    <source>
        <dbReference type="EMBL" id="TGZ32250.1"/>
    </source>
</evidence>
<dbReference type="EMBL" id="QBLH01003920">
    <property type="protein sequence ID" value="TGZ32250.1"/>
    <property type="molecule type" value="Genomic_DNA"/>
</dbReference>
<comment type="cofactor">
    <cofactor evidence="1">
        <name>a divalent metal cation</name>
        <dbReference type="ChEBI" id="CHEBI:60240"/>
    </cofactor>
</comment>
<evidence type="ECO:0000313" key="5">
    <source>
        <dbReference type="Proteomes" id="UP000310200"/>
    </source>
</evidence>
<proteinExistence type="predicted"/>
<reference evidence="4 5" key="1">
    <citation type="journal article" date="2019" name="Philos. Trans. R. Soc. Lond., B, Biol. Sci.">
        <title>Ant behaviour and brain gene expression of defending hosts depend on the ecological success of the intruding social parasite.</title>
        <authorList>
            <person name="Kaur R."/>
            <person name="Stoldt M."/>
            <person name="Jongepier E."/>
            <person name="Feldmeyer B."/>
            <person name="Menzel F."/>
            <person name="Bornberg-Bauer E."/>
            <person name="Foitzik S."/>
        </authorList>
    </citation>
    <scope>NUCLEOTIDE SEQUENCE [LARGE SCALE GENOMIC DNA]</scope>
    <source>
        <tissue evidence="4">Whole body</tissue>
    </source>
</reference>
<name>A0A4S2JAP8_9HYME</name>
<accession>A0A4S2JAP8</accession>
<dbReference type="Pfam" id="PF13359">
    <property type="entry name" value="DDE_Tnp_4"/>
    <property type="match status" value="1"/>
</dbReference>
<feature type="domain" description="DDE Tnp4" evidence="3">
    <location>
        <begin position="2"/>
        <end position="41"/>
    </location>
</feature>
<dbReference type="STRING" id="300112.A0A4S2JAP8"/>
<organism evidence="4 5">
    <name type="scientific">Temnothorax longispinosus</name>
    <dbReference type="NCBI Taxonomy" id="300112"/>
    <lineage>
        <taxon>Eukaryota</taxon>
        <taxon>Metazoa</taxon>
        <taxon>Ecdysozoa</taxon>
        <taxon>Arthropoda</taxon>
        <taxon>Hexapoda</taxon>
        <taxon>Insecta</taxon>
        <taxon>Pterygota</taxon>
        <taxon>Neoptera</taxon>
        <taxon>Endopterygota</taxon>
        <taxon>Hymenoptera</taxon>
        <taxon>Apocrita</taxon>
        <taxon>Aculeata</taxon>
        <taxon>Formicoidea</taxon>
        <taxon>Formicidae</taxon>
        <taxon>Myrmicinae</taxon>
        <taxon>Temnothorax</taxon>
    </lineage>
</organism>
<protein>
    <recommendedName>
        <fullName evidence="3">DDE Tnp4 domain-containing protein</fullName>
    </recommendedName>
</protein>
<keyword evidence="5" id="KW-1185">Reference proteome</keyword>
<dbReference type="InterPro" id="IPR027806">
    <property type="entry name" value="HARBI1_dom"/>
</dbReference>
<evidence type="ECO:0000259" key="3">
    <source>
        <dbReference type="Pfam" id="PF13359"/>
    </source>
</evidence>